<proteinExistence type="predicted"/>
<name>A0A0U5EPE1_9BACT</name>
<protein>
    <submittedName>
        <fullName evidence="1">Uncharacterized protein</fullName>
    </submittedName>
</protein>
<accession>A0A0U5EPE1</accession>
<dbReference type="PATRIC" id="fig|389348.3.peg.68"/>
<sequence length="40" mass="4435">MSLKVNATEVHYAKQLIEAGKFDRGGSRWSAVQPSAEKED</sequence>
<dbReference type="AlphaFoldDB" id="A0A0U5EPE1"/>
<organism evidence="1 2">
    <name type="scientific">Candidatus Protochlamydia naegleriophila</name>
    <dbReference type="NCBI Taxonomy" id="389348"/>
    <lineage>
        <taxon>Bacteria</taxon>
        <taxon>Pseudomonadati</taxon>
        <taxon>Chlamydiota</taxon>
        <taxon>Chlamydiia</taxon>
        <taxon>Parachlamydiales</taxon>
        <taxon>Parachlamydiaceae</taxon>
        <taxon>Candidatus Protochlamydia</taxon>
    </lineage>
</organism>
<dbReference type="Proteomes" id="UP000069902">
    <property type="component" value="Chromosome cPNK"/>
</dbReference>
<keyword evidence="2" id="KW-1185">Reference proteome</keyword>
<dbReference type="STRING" id="389348.PNK_0059"/>
<dbReference type="InParanoid" id="A0A0U5EPE1"/>
<gene>
    <name evidence="1" type="ORF">PNK_0059</name>
</gene>
<evidence type="ECO:0000313" key="2">
    <source>
        <dbReference type="Proteomes" id="UP000069902"/>
    </source>
</evidence>
<dbReference type="KEGG" id="pnl:PNK_0059"/>
<dbReference type="RefSeq" id="WP_269446521.1">
    <property type="nucleotide sequence ID" value="NZ_LN879502.1"/>
</dbReference>
<reference evidence="2" key="1">
    <citation type="submission" date="2015-09" db="EMBL/GenBank/DDBJ databases">
        <authorList>
            <person name="Bertelli C."/>
        </authorList>
    </citation>
    <scope>NUCLEOTIDE SEQUENCE [LARGE SCALE GENOMIC DNA]</scope>
    <source>
        <strain evidence="2">KNic</strain>
    </source>
</reference>
<evidence type="ECO:0000313" key="1">
    <source>
        <dbReference type="EMBL" id="CUI15697.1"/>
    </source>
</evidence>
<dbReference type="EMBL" id="LN879502">
    <property type="protein sequence ID" value="CUI15697.1"/>
    <property type="molecule type" value="Genomic_DNA"/>
</dbReference>